<dbReference type="PANTHER" id="PTHR28008:SF1">
    <property type="entry name" value="DOMAIN PROTEIN, PUTATIVE (AFU_ORTHOLOGUE AFUA_3G10980)-RELATED"/>
    <property type="match status" value="1"/>
</dbReference>
<dbReference type="Pfam" id="PF04892">
    <property type="entry name" value="VanZ"/>
    <property type="match status" value="1"/>
</dbReference>
<evidence type="ECO:0000313" key="4">
    <source>
        <dbReference type="Proteomes" id="UP000004738"/>
    </source>
</evidence>
<sequence>MLKSLTWITVFLWMILIFYFSQQPVHISYGLSTTITEQLIETVQTIVPLEEVHVDTVNHIVRKNAHFIIYFFLGIFILGALRKNGINRIRSIWLALFVCIIYAASDEFHQLFVPGRGAQVKDVLIDCAGAVFGIGTATIISSIRKRKKVPSKPLV</sequence>
<feature type="transmembrane region" description="Helical" evidence="1">
    <location>
        <begin position="93"/>
        <end position="111"/>
    </location>
</feature>
<dbReference type="RefSeq" id="WP_008403184.1">
    <property type="nucleotide sequence ID" value="NZ_AMCK01000001.1"/>
</dbReference>
<keyword evidence="1" id="KW-1133">Transmembrane helix</keyword>
<dbReference type="EMBL" id="AMCK01000001">
    <property type="protein sequence ID" value="EKB46785.1"/>
    <property type="molecule type" value="Genomic_DNA"/>
</dbReference>
<feature type="transmembrane region" description="Helical" evidence="1">
    <location>
        <begin position="5"/>
        <end position="22"/>
    </location>
</feature>
<dbReference type="NCBIfam" id="NF037970">
    <property type="entry name" value="vanZ_1"/>
    <property type="match status" value="1"/>
</dbReference>
<dbReference type="PIRSF" id="PIRSF019083">
    <property type="entry name" value="UCP019083_VanZ"/>
    <property type="match status" value="1"/>
</dbReference>
<evidence type="ECO:0000313" key="3">
    <source>
        <dbReference type="EMBL" id="EKB46785.1"/>
    </source>
</evidence>
<feature type="transmembrane region" description="Helical" evidence="1">
    <location>
        <begin position="123"/>
        <end position="143"/>
    </location>
</feature>
<dbReference type="InterPro" id="IPR006976">
    <property type="entry name" value="VanZ-like"/>
</dbReference>
<dbReference type="PANTHER" id="PTHR28008">
    <property type="entry name" value="DOMAIN PROTEIN, PUTATIVE (AFU_ORTHOLOGUE AFUA_3G10980)-RELATED"/>
    <property type="match status" value="1"/>
</dbReference>
<keyword evidence="4" id="KW-1185">Reference proteome</keyword>
<accession>K1KRM1</accession>
<dbReference type="InterPro" id="IPR016747">
    <property type="entry name" value="Phosphotransbutyrylase"/>
</dbReference>
<keyword evidence="1" id="KW-0472">Membrane</keyword>
<evidence type="ECO:0000259" key="2">
    <source>
        <dbReference type="Pfam" id="PF04892"/>
    </source>
</evidence>
<comment type="caution">
    <text evidence="3">The sequence shown here is derived from an EMBL/GenBank/DDBJ whole genome shotgun (WGS) entry which is preliminary data.</text>
</comment>
<keyword evidence="1" id="KW-0812">Transmembrane</keyword>
<name>K1KRM1_9BACL</name>
<dbReference type="AlphaFoldDB" id="K1KRM1"/>
<feature type="transmembrane region" description="Helical" evidence="1">
    <location>
        <begin position="64"/>
        <end position="81"/>
    </location>
</feature>
<gene>
    <name evidence="3" type="ORF">B857_00074</name>
</gene>
<organism evidence="3 4">
    <name type="scientific">Solibacillus isronensis B3W22</name>
    <dbReference type="NCBI Taxonomy" id="1224748"/>
    <lineage>
        <taxon>Bacteria</taxon>
        <taxon>Bacillati</taxon>
        <taxon>Bacillota</taxon>
        <taxon>Bacilli</taxon>
        <taxon>Bacillales</taxon>
        <taxon>Caryophanaceae</taxon>
        <taxon>Solibacillus</taxon>
    </lineage>
</organism>
<protein>
    <submittedName>
        <fullName evidence="3">Putative integral membrane protein</fullName>
    </submittedName>
</protein>
<dbReference type="Proteomes" id="UP000004738">
    <property type="component" value="Unassembled WGS sequence"/>
</dbReference>
<proteinExistence type="predicted"/>
<reference evidence="3 4" key="1">
    <citation type="journal article" date="2012" name="J. Bacteriol.">
        <title>Draft Genome Sequence of Bacillus isronensis Strain B3W22, Isolated from the Upper Atmosphere.</title>
        <authorList>
            <person name="Shivaji S."/>
            <person name="Ara S."/>
            <person name="Singh S.K."/>
            <person name="Bandi S."/>
            <person name="Singh A."/>
            <person name="Pinnaka A.K."/>
        </authorList>
    </citation>
    <scope>NUCLEOTIDE SEQUENCE [LARGE SCALE GENOMIC DNA]</scope>
    <source>
        <strain evidence="3 4">B3W22</strain>
    </source>
</reference>
<feature type="domain" description="VanZ-like" evidence="2">
    <location>
        <begin position="7"/>
        <end position="140"/>
    </location>
</feature>
<evidence type="ECO:0000256" key="1">
    <source>
        <dbReference type="SAM" id="Phobius"/>
    </source>
</evidence>